<protein>
    <submittedName>
        <fullName evidence="1">Uncharacterized protein</fullName>
    </submittedName>
</protein>
<dbReference type="EMBL" id="CM020618">
    <property type="protein sequence ID" value="KAK1857553.1"/>
    <property type="molecule type" value="Genomic_DNA"/>
</dbReference>
<reference evidence="1" key="1">
    <citation type="submission" date="2019-11" db="EMBL/GenBank/DDBJ databases">
        <title>Nori genome reveals adaptations in red seaweeds to the harsh intertidal environment.</title>
        <authorList>
            <person name="Wang D."/>
            <person name="Mao Y."/>
        </authorList>
    </citation>
    <scope>NUCLEOTIDE SEQUENCE</scope>
    <source>
        <tissue evidence="1">Gametophyte</tissue>
    </source>
</reference>
<evidence type="ECO:0000313" key="2">
    <source>
        <dbReference type="Proteomes" id="UP000798662"/>
    </source>
</evidence>
<keyword evidence="2" id="KW-1185">Reference proteome</keyword>
<dbReference type="Proteomes" id="UP000798662">
    <property type="component" value="Chromosome 1"/>
</dbReference>
<organism evidence="1 2">
    <name type="scientific">Pyropia yezoensis</name>
    <name type="common">Susabi-nori</name>
    <name type="synonym">Porphyra yezoensis</name>
    <dbReference type="NCBI Taxonomy" id="2788"/>
    <lineage>
        <taxon>Eukaryota</taxon>
        <taxon>Rhodophyta</taxon>
        <taxon>Bangiophyceae</taxon>
        <taxon>Bangiales</taxon>
        <taxon>Bangiaceae</taxon>
        <taxon>Pyropia</taxon>
    </lineage>
</organism>
<sequence>MAPPRLLTAAMLAAATLVASAPPVASFYLPGIAPVDYPTGAPAEVLAARLTSEKNKVPYDLYSLPLCPPPAGVPRTKRHLNLGQVLVGERAQATGFQLNMLVPVTCQVLCHFEVPAGKPLDRLRDRLADEYVVRLNLDNMPLVTRLPPPKAGSAAAGSAAASAAGSFMLGYPLGVEDASGSMFLYNHLRLRVLYHRPASTDVAMAAAAAASAASGKPRNPVYRIVGFEVQPMSVNHQNVDGKLATCPVNGTDIEPLRVPGRASSRQVAAETPVMSNAITYDVEWVESQQAWATRWDALLNANAVQVQIQWFSVVNSVMIALFLAGMVALILLRTVHADFARYNRLDGDDDLADDAGWKLVHGDVFRSPSHPAALAIAVGTGAQVTGVTVITLVFALLGLLSPANRGGLLSAMLLLWALTGAVPGYVSAVLYGRWGGLDRKAVTLGAGMAYPGLVGALFFSLNLLLWAARSTMSVSFFTLLLLLALWLFVALPLSITGAYAGYKVKPADWPTRVNAIARAIPRPPMGISPGWYAVATGILCFGVVFIELVMVLTSQLYYMFGFLFIVFALLVVSCAEVSIVFVYLSLTHEDWRWWWNAFTFTASSGLWVFAYSLWFYTMQSGLEWSTHLLSSTIFFVYSAIASSAFALMTGAIGFAASYIFVNKIYSVVRVE</sequence>
<accession>A0ACC3BJ50</accession>
<name>A0ACC3BJ50_PYRYE</name>
<comment type="caution">
    <text evidence="1">The sequence shown here is derived from an EMBL/GenBank/DDBJ whole genome shotgun (WGS) entry which is preliminary data.</text>
</comment>
<gene>
    <name evidence="1" type="ORF">I4F81_000170</name>
</gene>
<proteinExistence type="predicted"/>
<evidence type="ECO:0000313" key="1">
    <source>
        <dbReference type="EMBL" id="KAK1857553.1"/>
    </source>
</evidence>